<dbReference type="AlphaFoldDB" id="A0A8S4APR2"/>
<feature type="transmembrane region" description="Helical" evidence="1">
    <location>
        <begin position="178"/>
        <end position="200"/>
    </location>
</feature>
<sequence>MRNLPFPLALICLVSIRGHCPLPTTSGLAWMYPDGHELFSDDDYDYEKAVTTSTGSSQRCDYHPCRESQTPCADLAEISHCLCPGFTLHNEAPRAPDLKSVSWNGSDVVAKWCEPHSYVSFYIVTVGGEDRQTFTRDQRNGGVGEIDHISQVCVVAVNDAGKSDPSCLMYKPADKRPLTAGLIGGALGFLLLLVLALTVWRCRRQRKQDSGISMKNRTETE</sequence>
<name>A0A8S4APR2_9TELE</name>
<accession>A0A8S4APR2</accession>
<comment type="caution">
    <text evidence="3">The sequence shown here is derived from an EMBL/GenBank/DDBJ whole genome shotgun (WGS) entry which is preliminary data.</text>
</comment>
<keyword evidence="2" id="KW-0732">Signal</keyword>
<reference evidence="3" key="1">
    <citation type="submission" date="2021-05" db="EMBL/GenBank/DDBJ databases">
        <authorList>
            <person name="Tigano A."/>
        </authorList>
    </citation>
    <scope>NUCLEOTIDE SEQUENCE</scope>
</reference>
<evidence type="ECO:0000256" key="1">
    <source>
        <dbReference type="SAM" id="Phobius"/>
    </source>
</evidence>
<keyword evidence="4" id="KW-1185">Reference proteome</keyword>
<keyword evidence="1" id="KW-1133">Transmembrane helix</keyword>
<gene>
    <name evidence="3" type="ORF">MMEN_LOCUS5256</name>
</gene>
<dbReference type="Proteomes" id="UP000677803">
    <property type="component" value="Unassembled WGS sequence"/>
</dbReference>
<evidence type="ECO:0000256" key="2">
    <source>
        <dbReference type="SAM" id="SignalP"/>
    </source>
</evidence>
<keyword evidence="1" id="KW-0472">Membrane</keyword>
<feature type="signal peptide" evidence="2">
    <location>
        <begin position="1"/>
        <end position="18"/>
    </location>
</feature>
<evidence type="ECO:0000313" key="3">
    <source>
        <dbReference type="EMBL" id="CAG5874621.1"/>
    </source>
</evidence>
<organism evidence="3 4">
    <name type="scientific">Menidia menidia</name>
    <name type="common">Atlantic silverside</name>
    <dbReference type="NCBI Taxonomy" id="238744"/>
    <lineage>
        <taxon>Eukaryota</taxon>
        <taxon>Metazoa</taxon>
        <taxon>Chordata</taxon>
        <taxon>Craniata</taxon>
        <taxon>Vertebrata</taxon>
        <taxon>Euteleostomi</taxon>
        <taxon>Actinopterygii</taxon>
        <taxon>Neopterygii</taxon>
        <taxon>Teleostei</taxon>
        <taxon>Neoteleostei</taxon>
        <taxon>Acanthomorphata</taxon>
        <taxon>Ovalentaria</taxon>
        <taxon>Atherinomorphae</taxon>
        <taxon>Atheriniformes</taxon>
        <taxon>Atherinopsidae</taxon>
        <taxon>Menidiinae</taxon>
        <taxon>Menidia</taxon>
    </lineage>
</organism>
<evidence type="ECO:0000313" key="4">
    <source>
        <dbReference type="Proteomes" id="UP000677803"/>
    </source>
</evidence>
<feature type="chain" id="PRO_5035868743" evidence="2">
    <location>
        <begin position="19"/>
        <end position="221"/>
    </location>
</feature>
<dbReference type="EMBL" id="CAJRST010004446">
    <property type="protein sequence ID" value="CAG5874621.1"/>
    <property type="molecule type" value="Genomic_DNA"/>
</dbReference>
<protein>
    <submittedName>
        <fullName evidence="3">(Atlantic silverside) hypothetical protein</fullName>
    </submittedName>
</protein>
<dbReference type="OrthoDB" id="676979at2759"/>
<proteinExistence type="predicted"/>
<keyword evidence="1" id="KW-0812">Transmembrane</keyword>